<evidence type="ECO:0000313" key="3">
    <source>
        <dbReference type="EMBL" id="ROR91527.1"/>
    </source>
</evidence>
<dbReference type="InterPro" id="IPR018392">
    <property type="entry name" value="LysM"/>
</dbReference>
<dbReference type="CDD" id="cd00118">
    <property type="entry name" value="LysM"/>
    <property type="match status" value="1"/>
</dbReference>
<keyword evidence="2" id="KW-1133">Transmembrane helix</keyword>
<keyword evidence="2" id="KW-0472">Membrane</keyword>
<evidence type="ECO:0008006" key="5">
    <source>
        <dbReference type="Google" id="ProtNLM"/>
    </source>
</evidence>
<feature type="region of interest" description="Disordered" evidence="1">
    <location>
        <begin position="80"/>
        <end position="137"/>
    </location>
</feature>
<dbReference type="Gene3D" id="3.10.350.10">
    <property type="entry name" value="LysM domain"/>
    <property type="match status" value="1"/>
</dbReference>
<feature type="region of interest" description="Disordered" evidence="1">
    <location>
        <begin position="180"/>
        <end position="210"/>
    </location>
</feature>
<keyword evidence="4" id="KW-1185">Reference proteome</keyword>
<keyword evidence="2" id="KW-0812">Transmembrane</keyword>
<accession>A0A3N2CVG6</accession>
<feature type="transmembrane region" description="Helical" evidence="2">
    <location>
        <begin position="20"/>
        <end position="40"/>
    </location>
</feature>
<comment type="caution">
    <text evidence="3">The sequence shown here is derived from an EMBL/GenBank/DDBJ whole genome shotgun (WGS) entry which is preliminary data.</text>
</comment>
<evidence type="ECO:0000313" key="4">
    <source>
        <dbReference type="Proteomes" id="UP000281738"/>
    </source>
</evidence>
<dbReference type="EMBL" id="RKHO01000001">
    <property type="protein sequence ID" value="ROR91527.1"/>
    <property type="molecule type" value="Genomic_DNA"/>
</dbReference>
<reference evidence="3 4" key="1">
    <citation type="submission" date="2018-11" db="EMBL/GenBank/DDBJ databases">
        <title>Sequencing the genomes of 1000 actinobacteria strains.</title>
        <authorList>
            <person name="Klenk H.-P."/>
        </authorList>
    </citation>
    <scope>NUCLEOTIDE SEQUENCE [LARGE SCALE GENOMIC DNA]</scope>
    <source>
        <strain evidence="3 4">DSM 12652</strain>
    </source>
</reference>
<dbReference type="Proteomes" id="UP000281738">
    <property type="component" value="Unassembled WGS sequence"/>
</dbReference>
<feature type="compositionally biased region" description="Pro residues" evidence="1">
    <location>
        <begin position="201"/>
        <end position="210"/>
    </location>
</feature>
<protein>
    <recommendedName>
        <fullName evidence="5">LysM domain-containing protein</fullName>
    </recommendedName>
</protein>
<dbReference type="RefSeq" id="WP_123391069.1">
    <property type="nucleotide sequence ID" value="NZ_RKHO01000001.1"/>
</dbReference>
<dbReference type="InterPro" id="IPR036779">
    <property type="entry name" value="LysM_dom_sf"/>
</dbReference>
<dbReference type="AlphaFoldDB" id="A0A3N2CVG6"/>
<organism evidence="3 4">
    <name type="scientific">Nocardioides aurantiacus</name>
    <dbReference type="NCBI Taxonomy" id="86796"/>
    <lineage>
        <taxon>Bacteria</taxon>
        <taxon>Bacillati</taxon>
        <taxon>Actinomycetota</taxon>
        <taxon>Actinomycetes</taxon>
        <taxon>Propionibacteriales</taxon>
        <taxon>Nocardioidaceae</taxon>
        <taxon>Nocardioides</taxon>
    </lineage>
</organism>
<sequence>MTSTSYRDGPAFDALLETAATWVLVATLLWGAALVLAALLERASHGRLPALHWVGCPRRARPLLLAVAGLAVVVPGSAHAATGATGATDGPRPGSGTLPVPTRPTDMGTAPSLPRQGTHPAPHPAPRPAAAAGAERDAGVVVRPGDSLWGLASDRLGPGAEVPQVAALVERLHRRNLAVVGPDPDLLRPGQQLRFPATTLPTPPPPTEAP</sequence>
<evidence type="ECO:0000256" key="1">
    <source>
        <dbReference type="SAM" id="MobiDB-lite"/>
    </source>
</evidence>
<name>A0A3N2CVG6_9ACTN</name>
<gene>
    <name evidence="3" type="ORF">EDD33_2397</name>
</gene>
<evidence type="ECO:0000256" key="2">
    <source>
        <dbReference type="SAM" id="Phobius"/>
    </source>
</evidence>
<proteinExistence type="predicted"/>
<dbReference type="OrthoDB" id="3210682at2"/>
<feature type="compositionally biased region" description="Low complexity" evidence="1">
    <location>
        <begin position="80"/>
        <end position="94"/>
    </location>
</feature>